<feature type="transmembrane region" description="Helical" evidence="2">
    <location>
        <begin position="74"/>
        <end position="95"/>
    </location>
</feature>
<dbReference type="InterPro" id="IPR050327">
    <property type="entry name" value="Proton-linked_MCT"/>
</dbReference>
<organism evidence="3 4">
    <name type="scientific">Amblyomma americanum</name>
    <name type="common">Lone star tick</name>
    <dbReference type="NCBI Taxonomy" id="6943"/>
    <lineage>
        <taxon>Eukaryota</taxon>
        <taxon>Metazoa</taxon>
        <taxon>Ecdysozoa</taxon>
        <taxon>Arthropoda</taxon>
        <taxon>Chelicerata</taxon>
        <taxon>Arachnida</taxon>
        <taxon>Acari</taxon>
        <taxon>Parasitiformes</taxon>
        <taxon>Ixodida</taxon>
        <taxon>Ixodoidea</taxon>
        <taxon>Ixodidae</taxon>
        <taxon>Amblyomminae</taxon>
        <taxon>Amblyomma</taxon>
    </lineage>
</organism>
<feature type="transmembrane region" description="Helical" evidence="2">
    <location>
        <begin position="139"/>
        <end position="158"/>
    </location>
</feature>
<evidence type="ECO:0008006" key="5">
    <source>
        <dbReference type="Google" id="ProtNLM"/>
    </source>
</evidence>
<feature type="transmembrane region" description="Helical" evidence="2">
    <location>
        <begin position="107"/>
        <end position="127"/>
    </location>
</feature>
<comment type="caution">
    <text evidence="3">The sequence shown here is derived from an EMBL/GenBank/DDBJ whole genome shotgun (WGS) entry which is preliminary data.</text>
</comment>
<evidence type="ECO:0000256" key="1">
    <source>
        <dbReference type="SAM" id="MobiDB-lite"/>
    </source>
</evidence>
<proteinExistence type="predicted"/>
<keyword evidence="2" id="KW-0812">Transmembrane</keyword>
<dbReference type="InterPro" id="IPR011701">
    <property type="entry name" value="MFS"/>
</dbReference>
<keyword evidence="2" id="KW-0472">Membrane</keyword>
<evidence type="ECO:0000256" key="2">
    <source>
        <dbReference type="SAM" id="Phobius"/>
    </source>
</evidence>
<evidence type="ECO:0000313" key="4">
    <source>
        <dbReference type="Proteomes" id="UP001321473"/>
    </source>
</evidence>
<evidence type="ECO:0000313" key="3">
    <source>
        <dbReference type="EMBL" id="KAK8765862.1"/>
    </source>
</evidence>
<dbReference type="EMBL" id="JARKHS020026928">
    <property type="protein sequence ID" value="KAK8765862.1"/>
    <property type="molecule type" value="Genomic_DNA"/>
</dbReference>
<dbReference type="PANTHER" id="PTHR11360">
    <property type="entry name" value="MONOCARBOXYLATE TRANSPORTER"/>
    <property type="match status" value="1"/>
</dbReference>
<dbReference type="Pfam" id="PF07690">
    <property type="entry name" value="MFS_1"/>
    <property type="match status" value="1"/>
</dbReference>
<feature type="transmembrane region" description="Helical" evidence="2">
    <location>
        <begin position="164"/>
        <end position="183"/>
    </location>
</feature>
<feature type="compositionally biased region" description="Basic and acidic residues" evidence="1">
    <location>
        <begin position="225"/>
        <end position="242"/>
    </location>
</feature>
<gene>
    <name evidence="3" type="ORF">V5799_007360</name>
</gene>
<feature type="transmembrane region" description="Helical" evidence="2">
    <location>
        <begin position="449"/>
        <end position="469"/>
    </location>
</feature>
<dbReference type="InterPro" id="IPR036259">
    <property type="entry name" value="MFS_trans_sf"/>
</dbReference>
<name>A0AAQ4DTS2_AMBAM</name>
<keyword evidence="4" id="KW-1185">Reference proteome</keyword>
<keyword evidence="2" id="KW-1133">Transmembrane helix</keyword>
<dbReference type="GO" id="GO:0008028">
    <property type="term" value="F:monocarboxylic acid transmembrane transporter activity"/>
    <property type="evidence" value="ECO:0007669"/>
    <property type="project" value="TreeGrafter"/>
</dbReference>
<accession>A0AAQ4DTS2</accession>
<dbReference type="PANTHER" id="PTHR11360:SF303">
    <property type="entry name" value="MAJOR FACILITATOR SUPERFAMILY (MFS) PROFILE DOMAIN-CONTAINING PROTEIN"/>
    <property type="match status" value="1"/>
</dbReference>
<dbReference type="SUPFAM" id="SSF103473">
    <property type="entry name" value="MFS general substrate transporter"/>
    <property type="match status" value="1"/>
</dbReference>
<feature type="transmembrane region" description="Helical" evidence="2">
    <location>
        <begin position="415"/>
        <end position="437"/>
    </location>
</feature>
<feature type="region of interest" description="Disordered" evidence="1">
    <location>
        <begin position="217"/>
        <end position="242"/>
    </location>
</feature>
<dbReference type="Gene3D" id="1.20.1250.20">
    <property type="entry name" value="MFS general substrate transporter like domains"/>
    <property type="match status" value="2"/>
</dbReference>
<feature type="transmembrane region" description="Helical" evidence="2">
    <location>
        <begin position="390"/>
        <end position="409"/>
    </location>
</feature>
<sequence length="534" mass="58364">MPDLDKSWGRAFVACAAIAISSASQSSSGFFYVTFMREYSLNHEKGSWLTSVFQAMLEGSALFAFALQKKFSISTIGLIGSVLIWSGILACHWAPNITWMTFTFGFLQGSGSGIVAVAVTVLLMRYFDKYRATATGIRYAGNSLSSLIYPPLLSHLYATFSFRQMFLLLGGISLNLTPLVYALRQPNLRPKSLSEKKNEFLNISKYRTGTSAYKVGSALGGNRNNSDRQVPKPVAEKNGRTLEKRGSAERISSIAISVCHTTVASTGFKQCPQSVAVISKVPDQHIINQVRNTADVNAKSKSENEAWDKEANPPPLSTLLVRPAYWVFVFGAVLVNYSDHVFMGTIVDSALDHGATPFEADMATVCTVPSQLFGRTLLPFLADAGFANRTTLAGACYLLFAATIALLGVTRTFSAYALCAAAAWIFLGCLTTMKHVVTADHFGVEAVSAAWATTGLFVVPMLFCNPAILGFFRDKQGSYNNLYYSVASLHFTMSVAFFLLRCSTLKRQKIWKIEHQDRTPNSKSNELSVPAKNP</sequence>
<dbReference type="Proteomes" id="UP001321473">
    <property type="component" value="Unassembled WGS sequence"/>
</dbReference>
<feature type="transmembrane region" description="Helical" evidence="2">
    <location>
        <begin position="481"/>
        <end position="500"/>
    </location>
</feature>
<dbReference type="AlphaFoldDB" id="A0AAQ4DTS2"/>
<reference evidence="3 4" key="1">
    <citation type="journal article" date="2023" name="Arcadia Sci">
        <title>De novo assembly of a long-read Amblyomma americanum tick genome.</title>
        <authorList>
            <person name="Chou S."/>
            <person name="Poskanzer K.E."/>
            <person name="Rollins M."/>
            <person name="Thuy-Boun P.S."/>
        </authorList>
    </citation>
    <scope>NUCLEOTIDE SEQUENCE [LARGE SCALE GENOMIC DNA]</scope>
    <source>
        <strain evidence="3">F_SG_1</strain>
        <tissue evidence="3">Salivary glands</tissue>
    </source>
</reference>
<protein>
    <recommendedName>
        <fullName evidence="5">Monocarboxylate transporter</fullName>
    </recommendedName>
</protein>
<feature type="transmembrane region" description="Helical" evidence="2">
    <location>
        <begin position="47"/>
        <end position="67"/>
    </location>
</feature>